<gene>
    <name evidence="1" type="ORF">ACJDUH_07570</name>
</gene>
<dbReference type="InterPro" id="IPR025234">
    <property type="entry name" value="YjzH-like"/>
</dbReference>
<comment type="caution">
    <text evidence="1">The sequence shown here is derived from an EMBL/GenBank/DDBJ whole genome shotgun (WGS) entry which is preliminary data.</text>
</comment>
<keyword evidence="2" id="KW-1185">Reference proteome</keyword>
<evidence type="ECO:0000313" key="2">
    <source>
        <dbReference type="Proteomes" id="UP001623661"/>
    </source>
</evidence>
<dbReference type="EMBL" id="JBJHZY010000001">
    <property type="protein sequence ID" value="MFL0267958.1"/>
    <property type="molecule type" value="Genomic_DNA"/>
</dbReference>
<dbReference type="Proteomes" id="UP001623661">
    <property type="component" value="Unassembled WGS sequence"/>
</dbReference>
<evidence type="ECO:0000313" key="1">
    <source>
        <dbReference type="EMBL" id="MFL0267958.1"/>
    </source>
</evidence>
<reference evidence="1 2" key="1">
    <citation type="submission" date="2024-11" db="EMBL/GenBank/DDBJ databases">
        <authorList>
            <person name="Heng Y.C."/>
            <person name="Lim A.C.H."/>
            <person name="Lee J.K.Y."/>
            <person name="Kittelmann S."/>
        </authorList>
    </citation>
    <scope>NUCLEOTIDE SEQUENCE [LARGE SCALE GENOMIC DNA]</scope>
    <source>
        <strain evidence="1 2">WILCCON 0202</strain>
    </source>
</reference>
<organism evidence="1 2">
    <name type="scientific">Candidatus Clostridium radicumherbarum</name>
    <dbReference type="NCBI Taxonomy" id="3381662"/>
    <lineage>
        <taxon>Bacteria</taxon>
        <taxon>Bacillati</taxon>
        <taxon>Bacillota</taxon>
        <taxon>Clostridia</taxon>
        <taxon>Eubacteriales</taxon>
        <taxon>Clostridiaceae</taxon>
        <taxon>Clostridium</taxon>
    </lineage>
</organism>
<proteinExistence type="predicted"/>
<name>A0ABW8TRP6_9CLOT</name>
<sequence length="63" mass="7336">MSFKYLYVESKSKGLFSDANHRELIDKYASEGWRYVDAIPSSFYGNNGQPKTFDLLFEKSDDE</sequence>
<dbReference type="Pfam" id="PF13783">
    <property type="entry name" value="DUF4177"/>
    <property type="match status" value="1"/>
</dbReference>
<accession>A0ABW8TRP6</accession>
<protein>
    <submittedName>
        <fullName evidence="1">DUF4177 domain-containing protein</fullName>
    </submittedName>
</protein>
<dbReference type="RefSeq" id="WP_406764543.1">
    <property type="nucleotide sequence ID" value="NZ_JBJHZY010000001.1"/>
</dbReference>